<dbReference type="EMBL" id="MFJL01000023">
    <property type="protein sequence ID" value="OGG15541.1"/>
    <property type="molecule type" value="Genomic_DNA"/>
</dbReference>
<evidence type="ECO:0008006" key="3">
    <source>
        <dbReference type="Google" id="ProtNLM"/>
    </source>
</evidence>
<sequence>MNIDFHKATLITILREIYSDAVLRNSLGFKGGTAAMLFYKLPRFSVDLDFDLLDAKKKQAVFERLKELLTSFGTLREATEKRDTLFFFLSYQRDERNIKIELSKRPTLAHYVPKSYLGISVLVMKEEDMAAYKLCTVLTRKKFASRDLFDLWYFLKNNWHITEEIVNKRIGLSLSDAIGKMENQVKTVKNTDLLAGLGDLLDNKQKSWVREKLKEELLFQLKLYSKNSGLHLTF</sequence>
<gene>
    <name evidence="1" type="ORF">A3D77_05865</name>
</gene>
<protein>
    <recommendedName>
        <fullName evidence="3">Nucleotidyl transferase AbiEii/AbiGii toxin family protein</fullName>
    </recommendedName>
</protein>
<dbReference type="STRING" id="1798382.A3D77_05865"/>
<name>A0A1F5ZT03_9BACT</name>
<dbReference type="AlphaFoldDB" id="A0A1F5ZT03"/>
<comment type="caution">
    <text evidence="1">The sequence shown here is derived from an EMBL/GenBank/DDBJ whole genome shotgun (WGS) entry which is preliminary data.</text>
</comment>
<evidence type="ECO:0000313" key="1">
    <source>
        <dbReference type="EMBL" id="OGG15541.1"/>
    </source>
</evidence>
<dbReference type="Pfam" id="PF08843">
    <property type="entry name" value="AbiEii"/>
    <property type="match status" value="1"/>
</dbReference>
<organism evidence="1 2">
    <name type="scientific">Candidatus Gottesmanbacteria bacterium RIFCSPHIGHO2_02_FULL_39_11</name>
    <dbReference type="NCBI Taxonomy" id="1798382"/>
    <lineage>
        <taxon>Bacteria</taxon>
        <taxon>Candidatus Gottesmaniibacteriota</taxon>
    </lineage>
</organism>
<proteinExistence type="predicted"/>
<reference evidence="1 2" key="1">
    <citation type="journal article" date="2016" name="Nat. Commun.">
        <title>Thousands of microbial genomes shed light on interconnected biogeochemical processes in an aquifer system.</title>
        <authorList>
            <person name="Anantharaman K."/>
            <person name="Brown C.T."/>
            <person name="Hug L.A."/>
            <person name="Sharon I."/>
            <person name="Castelle C.J."/>
            <person name="Probst A.J."/>
            <person name="Thomas B.C."/>
            <person name="Singh A."/>
            <person name="Wilkins M.J."/>
            <person name="Karaoz U."/>
            <person name="Brodie E.L."/>
            <person name="Williams K.H."/>
            <person name="Hubbard S.S."/>
            <person name="Banfield J.F."/>
        </authorList>
    </citation>
    <scope>NUCLEOTIDE SEQUENCE [LARGE SCALE GENOMIC DNA]</scope>
</reference>
<evidence type="ECO:0000313" key="2">
    <source>
        <dbReference type="Proteomes" id="UP000176923"/>
    </source>
</evidence>
<dbReference type="InterPro" id="IPR014942">
    <property type="entry name" value="AbiEii"/>
</dbReference>
<dbReference type="Proteomes" id="UP000176923">
    <property type="component" value="Unassembled WGS sequence"/>
</dbReference>
<dbReference type="Gene3D" id="3.10.450.620">
    <property type="entry name" value="JHP933, nucleotidyltransferase-like core domain"/>
    <property type="match status" value="1"/>
</dbReference>
<accession>A0A1F5ZT03</accession>